<dbReference type="InterPro" id="IPR002052">
    <property type="entry name" value="DNA_methylase_N6_adenine_CS"/>
</dbReference>
<name>A0A7Z0A8S4_9MICO</name>
<evidence type="ECO:0000313" key="8">
    <source>
        <dbReference type="EMBL" id="NYI65716.1"/>
    </source>
</evidence>
<dbReference type="GO" id="GO:0032259">
    <property type="term" value="P:methylation"/>
    <property type="evidence" value="ECO:0007669"/>
    <property type="project" value="UniProtKB-KW"/>
</dbReference>
<dbReference type="Pfam" id="PF25004">
    <property type="entry name" value="DUF7782"/>
    <property type="match status" value="1"/>
</dbReference>
<evidence type="ECO:0000256" key="4">
    <source>
        <dbReference type="ARBA" id="ARBA00022691"/>
    </source>
</evidence>
<feature type="domain" description="DUF7782" evidence="7">
    <location>
        <begin position="400"/>
        <end position="503"/>
    </location>
</feature>
<evidence type="ECO:0000256" key="3">
    <source>
        <dbReference type="ARBA" id="ARBA00022679"/>
    </source>
</evidence>
<dbReference type="EMBL" id="JACBZP010000001">
    <property type="protein sequence ID" value="NYI65716.1"/>
    <property type="molecule type" value="Genomic_DNA"/>
</dbReference>
<keyword evidence="4" id="KW-0949">S-adenosyl-L-methionine</keyword>
<proteinExistence type="inferred from homology"/>
<dbReference type="InterPro" id="IPR052190">
    <property type="entry name" value="Euk-Arch_PrmC-MTase"/>
</dbReference>
<feature type="domain" description="Methyltransferase small" evidence="5">
    <location>
        <begin position="153"/>
        <end position="284"/>
    </location>
</feature>
<evidence type="ECO:0000256" key="1">
    <source>
        <dbReference type="ARBA" id="ARBA00006149"/>
    </source>
</evidence>
<comment type="similarity">
    <text evidence="1">Belongs to the eukaryotic/archaeal PrmC-related family.</text>
</comment>
<accession>A0A7Z0A8S4</accession>
<keyword evidence="3" id="KW-0808">Transferase</keyword>
<protein>
    <submittedName>
        <fullName evidence="8">Methylase of polypeptide subunit release factors</fullName>
    </submittedName>
</protein>
<evidence type="ECO:0000259" key="6">
    <source>
        <dbReference type="Pfam" id="PF23186"/>
    </source>
</evidence>
<dbReference type="InterPro" id="IPR056684">
    <property type="entry name" value="DUF7782"/>
</dbReference>
<evidence type="ECO:0000259" key="5">
    <source>
        <dbReference type="Pfam" id="PF05175"/>
    </source>
</evidence>
<dbReference type="InterPro" id="IPR007848">
    <property type="entry name" value="Small_mtfrase_dom"/>
</dbReference>
<dbReference type="InterPro" id="IPR029063">
    <property type="entry name" value="SAM-dependent_MTases_sf"/>
</dbReference>
<keyword evidence="9" id="KW-1185">Reference proteome</keyword>
<sequence>MEANSIDALAADLRAARYTVDALNDLCGESAGRALARGFPLPARQALDGDDSPAAVLARLFVLGEPVRRDLVDRSLPRAGADGAARLGLVSIAGRSTDDEVCAALDLRPYAASDGHGPVDWWIASDLGESVRSGPLGEDHVLGVGGAGLTLAGLTVRREVGNVLDLGTGCGIQALHASRHAGRVVAADVSRRALRLAGLNAGLNAAATAGRSNIDVVHSDLYSELGPERFDLIVSNPPFVITPRGADVPAYDYRDGGLVGDELVERVVRGAAEHLQPGGIAQLLGNWEYSDGADGLDRVAAWIDGTGLDAWVIEREAQDPCEYAETWIRDGAVKPGTGEFDRLYAAWLADFARRRVDAVGFGYILLRRPGPGTRPLRRFERLGTPLPETAALGTHIEQCLRAHDGLLDDVRTAILVRADDVTEERHYWPGSADPTAVLLRQGGGFARSTQVDTATAGFVGACDGELSVGALIEALASILGVAASELSESIVPMVRKFVDDGILGIESGSESR</sequence>
<dbReference type="SUPFAM" id="SSF53335">
    <property type="entry name" value="S-adenosyl-L-methionine-dependent methyltransferases"/>
    <property type="match status" value="1"/>
</dbReference>
<dbReference type="InterPro" id="IPR055487">
    <property type="entry name" value="DUF7059"/>
</dbReference>
<dbReference type="PROSITE" id="PS00092">
    <property type="entry name" value="N6_MTASE"/>
    <property type="match status" value="1"/>
</dbReference>
<dbReference type="AlphaFoldDB" id="A0A7Z0A8S4"/>
<dbReference type="GO" id="GO:0008757">
    <property type="term" value="F:S-adenosylmethionine-dependent methyltransferase activity"/>
    <property type="evidence" value="ECO:0007669"/>
    <property type="project" value="TreeGrafter"/>
</dbReference>
<dbReference type="RefSeq" id="WP_179424625.1">
    <property type="nucleotide sequence ID" value="NZ_JACBZP010000001.1"/>
</dbReference>
<feature type="domain" description="DUF7059" evidence="6">
    <location>
        <begin position="15"/>
        <end position="95"/>
    </location>
</feature>
<comment type="caution">
    <text evidence="8">The sequence shown here is derived from an EMBL/GenBank/DDBJ whole genome shotgun (WGS) entry which is preliminary data.</text>
</comment>
<dbReference type="PANTHER" id="PTHR45875:SF1">
    <property type="entry name" value="METHYLTRANSFERASE N6AMT1"/>
    <property type="match status" value="1"/>
</dbReference>
<organism evidence="8 9">
    <name type="scientific">Spelaeicoccus albus</name>
    <dbReference type="NCBI Taxonomy" id="1280376"/>
    <lineage>
        <taxon>Bacteria</taxon>
        <taxon>Bacillati</taxon>
        <taxon>Actinomycetota</taxon>
        <taxon>Actinomycetes</taxon>
        <taxon>Micrococcales</taxon>
        <taxon>Brevibacteriaceae</taxon>
        <taxon>Spelaeicoccus</taxon>
    </lineage>
</organism>
<dbReference type="Proteomes" id="UP000539111">
    <property type="component" value="Unassembled WGS sequence"/>
</dbReference>
<keyword evidence="2 8" id="KW-0489">Methyltransferase</keyword>
<gene>
    <name evidence="8" type="ORF">BJY26_000022</name>
</gene>
<dbReference type="Pfam" id="PF05175">
    <property type="entry name" value="MTS"/>
    <property type="match status" value="1"/>
</dbReference>
<dbReference type="GO" id="GO:0035657">
    <property type="term" value="C:eRF1 methyltransferase complex"/>
    <property type="evidence" value="ECO:0007669"/>
    <property type="project" value="TreeGrafter"/>
</dbReference>
<reference evidence="8 9" key="1">
    <citation type="submission" date="2020-07" db="EMBL/GenBank/DDBJ databases">
        <title>Sequencing the genomes of 1000 actinobacteria strains.</title>
        <authorList>
            <person name="Klenk H.-P."/>
        </authorList>
    </citation>
    <scope>NUCLEOTIDE SEQUENCE [LARGE SCALE GENOMIC DNA]</scope>
    <source>
        <strain evidence="8 9">DSM 26341</strain>
    </source>
</reference>
<dbReference type="Pfam" id="PF23186">
    <property type="entry name" value="DUF7059"/>
    <property type="match status" value="1"/>
</dbReference>
<dbReference type="GO" id="GO:0003676">
    <property type="term" value="F:nucleic acid binding"/>
    <property type="evidence" value="ECO:0007669"/>
    <property type="project" value="InterPro"/>
</dbReference>
<evidence type="ECO:0000256" key="2">
    <source>
        <dbReference type="ARBA" id="ARBA00022603"/>
    </source>
</evidence>
<dbReference type="CDD" id="cd02440">
    <property type="entry name" value="AdoMet_MTases"/>
    <property type="match status" value="1"/>
</dbReference>
<evidence type="ECO:0000259" key="7">
    <source>
        <dbReference type="Pfam" id="PF25004"/>
    </source>
</evidence>
<dbReference type="PANTHER" id="PTHR45875">
    <property type="entry name" value="METHYLTRANSFERASE N6AMT1"/>
    <property type="match status" value="1"/>
</dbReference>
<dbReference type="GO" id="GO:0008170">
    <property type="term" value="F:N-methyltransferase activity"/>
    <property type="evidence" value="ECO:0007669"/>
    <property type="project" value="UniProtKB-ARBA"/>
</dbReference>
<dbReference type="GO" id="GO:0008276">
    <property type="term" value="F:protein methyltransferase activity"/>
    <property type="evidence" value="ECO:0007669"/>
    <property type="project" value="TreeGrafter"/>
</dbReference>
<evidence type="ECO:0000313" key="9">
    <source>
        <dbReference type="Proteomes" id="UP000539111"/>
    </source>
</evidence>
<dbReference type="Gene3D" id="3.40.50.150">
    <property type="entry name" value="Vaccinia Virus protein VP39"/>
    <property type="match status" value="1"/>
</dbReference>